<keyword evidence="3" id="KW-0812">Transmembrane</keyword>
<accession>A0A381UMF6</accession>
<evidence type="ECO:0000256" key="1">
    <source>
        <dbReference type="ARBA" id="ARBA00004651"/>
    </source>
</evidence>
<evidence type="ECO:0000256" key="5">
    <source>
        <dbReference type="ARBA" id="ARBA00023136"/>
    </source>
</evidence>
<dbReference type="InterPro" id="IPR002758">
    <property type="entry name" value="Cation_antiport_E"/>
</dbReference>
<evidence type="ECO:0008006" key="7">
    <source>
        <dbReference type="Google" id="ProtNLM"/>
    </source>
</evidence>
<comment type="subcellular location">
    <subcellularLocation>
        <location evidence="1">Cell membrane</location>
        <topology evidence="1">Multi-pass membrane protein</topology>
    </subcellularLocation>
</comment>
<dbReference type="PANTHER" id="PTHR34584">
    <property type="entry name" value="NA(+)/H(+) ANTIPORTER SUBUNIT E1"/>
    <property type="match status" value="1"/>
</dbReference>
<keyword evidence="2" id="KW-1003">Cell membrane</keyword>
<dbReference type="Pfam" id="PF01899">
    <property type="entry name" value="MNHE"/>
    <property type="match status" value="1"/>
</dbReference>
<dbReference type="PIRSF" id="PIRSF019239">
    <property type="entry name" value="MrpE"/>
    <property type="match status" value="1"/>
</dbReference>
<keyword evidence="4" id="KW-1133">Transmembrane helix</keyword>
<reference evidence="6" key="1">
    <citation type="submission" date="2018-05" db="EMBL/GenBank/DDBJ databases">
        <authorList>
            <person name="Lanie J.A."/>
            <person name="Ng W.-L."/>
            <person name="Kazmierczak K.M."/>
            <person name="Andrzejewski T.M."/>
            <person name="Davidsen T.M."/>
            <person name="Wayne K.J."/>
            <person name="Tettelin H."/>
            <person name="Glass J.I."/>
            <person name="Rusch D."/>
            <person name="Podicherti R."/>
            <person name="Tsui H.-C.T."/>
            <person name="Winkler M.E."/>
        </authorList>
    </citation>
    <scope>NUCLEOTIDE SEQUENCE</scope>
</reference>
<dbReference type="GO" id="GO:0005886">
    <property type="term" value="C:plasma membrane"/>
    <property type="evidence" value="ECO:0007669"/>
    <property type="project" value="UniProtKB-SubCell"/>
</dbReference>
<dbReference type="EMBL" id="UINC01006517">
    <property type="protein sequence ID" value="SVA27993.1"/>
    <property type="molecule type" value="Genomic_DNA"/>
</dbReference>
<organism evidence="6">
    <name type="scientific">marine metagenome</name>
    <dbReference type="NCBI Taxonomy" id="408172"/>
    <lineage>
        <taxon>unclassified sequences</taxon>
        <taxon>metagenomes</taxon>
        <taxon>ecological metagenomes</taxon>
    </lineage>
</organism>
<protein>
    <recommendedName>
        <fullName evidence="7">Cation transporter</fullName>
    </recommendedName>
</protein>
<dbReference type="PANTHER" id="PTHR34584:SF1">
    <property type="entry name" value="NA(+)_H(+) ANTIPORTER SUBUNIT E1"/>
    <property type="match status" value="1"/>
</dbReference>
<evidence type="ECO:0000256" key="4">
    <source>
        <dbReference type="ARBA" id="ARBA00022989"/>
    </source>
</evidence>
<name>A0A381UMF6_9ZZZZ</name>
<evidence type="ECO:0000313" key="6">
    <source>
        <dbReference type="EMBL" id="SVA27993.1"/>
    </source>
</evidence>
<dbReference type="AlphaFoldDB" id="A0A381UMF6"/>
<proteinExistence type="predicted"/>
<keyword evidence="5" id="KW-0472">Membrane</keyword>
<evidence type="ECO:0000256" key="2">
    <source>
        <dbReference type="ARBA" id="ARBA00022475"/>
    </source>
</evidence>
<dbReference type="GO" id="GO:0008324">
    <property type="term" value="F:monoatomic cation transmembrane transporter activity"/>
    <property type="evidence" value="ECO:0007669"/>
    <property type="project" value="InterPro"/>
</dbReference>
<evidence type="ECO:0000256" key="3">
    <source>
        <dbReference type="ARBA" id="ARBA00022692"/>
    </source>
</evidence>
<sequence>MKYLYSFIVLFVPWLVLSGKFDPLHVGMGIVCSLLVAYWSADLLFQDREATLSDRLRQLAGFAGYTGWMFGQIVRANLHVFRVAFSPQMHELLAPRMVEFETKLEKELSRFVLANSITLTPGTVTVRVEGNRFLVHALTDKAARNLPGAMERRIANIFEKTS</sequence>
<gene>
    <name evidence="6" type="ORF">METZ01_LOCUS80847</name>
</gene>